<dbReference type="AlphaFoldDB" id="A0A0E9UDM6"/>
<protein>
    <submittedName>
        <fullName evidence="1">Uncharacterized protein</fullName>
    </submittedName>
</protein>
<reference evidence="1" key="2">
    <citation type="journal article" date="2015" name="Fish Shellfish Immunol.">
        <title>Early steps in the European eel (Anguilla anguilla)-Vibrio vulnificus interaction in the gills: Role of the RtxA13 toxin.</title>
        <authorList>
            <person name="Callol A."/>
            <person name="Pajuelo D."/>
            <person name="Ebbesson L."/>
            <person name="Teles M."/>
            <person name="MacKenzie S."/>
            <person name="Amaro C."/>
        </authorList>
    </citation>
    <scope>NUCLEOTIDE SEQUENCE</scope>
</reference>
<dbReference type="EMBL" id="GBXM01044696">
    <property type="protein sequence ID" value="JAH63881.1"/>
    <property type="molecule type" value="Transcribed_RNA"/>
</dbReference>
<evidence type="ECO:0000313" key="1">
    <source>
        <dbReference type="EMBL" id="JAH63881.1"/>
    </source>
</evidence>
<organism evidence="1">
    <name type="scientific">Anguilla anguilla</name>
    <name type="common">European freshwater eel</name>
    <name type="synonym">Muraena anguilla</name>
    <dbReference type="NCBI Taxonomy" id="7936"/>
    <lineage>
        <taxon>Eukaryota</taxon>
        <taxon>Metazoa</taxon>
        <taxon>Chordata</taxon>
        <taxon>Craniata</taxon>
        <taxon>Vertebrata</taxon>
        <taxon>Euteleostomi</taxon>
        <taxon>Actinopterygii</taxon>
        <taxon>Neopterygii</taxon>
        <taxon>Teleostei</taxon>
        <taxon>Anguilliformes</taxon>
        <taxon>Anguillidae</taxon>
        <taxon>Anguilla</taxon>
    </lineage>
</organism>
<proteinExistence type="predicted"/>
<name>A0A0E9UDM6_ANGAN</name>
<sequence>MVVIHVYTECCYCYSRSLRGVFSFPD</sequence>
<reference evidence="1" key="1">
    <citation type="submission" date="2014-11" db="EMBL/GenBank/DDBJ databases">
        <authorList>
            <person name="Amaro Gonzalez C."/>
        </authorList>
    </citation>
    <scope>NUCLEOTIDE SEQUENCE</scope>
</reference>
<accession>A0A0E9UDM6</accession>